<dbReference type="InterPro" id="IPR036165">
    <property type="entry name" value="YefM-like_sf"/>
</dbReference>
<keyword evidence="4" id="KW-1185">Reference proteome</keyword>
<dbReference type="NCBIfam" id="TIGR01552">
    <property type="entry name" value="phd_fam"/>
    <property type="match status" value="1"/>
</dbReference>
<dbReference type="Gene3D" id="3.40.1620.10">
    <property type="entry name" value="YefM-like domain"/>
    <property type="match status" value="1"/>
</dbReference>
<proteinExistence type="inferred from homology"/>
<protein>
    <recommendedName>
        <fullName evidence="2">Antitoxin</fullName>
    </recommendedName>
</protein>
<dbReference type="STRING" id="381665.SAMN05216554_1697"/>
<dbReference type="SUPFAM" id="SSF143120">
    <property type="entry name" value="YefM-like"/>
    <property type="match status" value="1"/>
</dbReference>
<dbReference type="InterPro" id="IPR006442">
    <property type="entry name" value="Antitoxin_Phd/YefM"/>
</dbReference>
<evidence type="ECO:0000313" key="4">
    <source>
        <dbReference type="Proteomes" id="UP000198891"/>
    </source>
</evidence>
<comment type="similarity">
    <text evidence="1 2">Belongs to the phD/YefM antitoxin family.</text>
</comment>
<evidence type="ECO:0000256" key="1">
    <source>
        <dbReference type="ARBA" id="ARBA00009981"/>
    </source>
</evidence>
<dbReference type="Pfam" id="PF02604">
    <property type="entry name" value="PhdYeFM_antitox"/>
    <property type="match status" value="1"/>
</dbReference>
<gene>
    <name evidence="3" type="ORF">SAMN05216554_1697</name>
</gene>
<reference evidence="3 4" key="1">
    <citation type="submission" date="2016-10" db="EMBL/GenBank/DDBJ databases">
        <authorList>
            <person name="de Groot N.N."/>
        </authorList>
    </citation>
    <scope>NUCLEOTIDE SEQUENCE [LARGE SCALE GENOMIC DNA]</scope>
    <source>
        <strain evidence="3 4">CGMCC 4.3491</strain>
    </source>
</reference>
<dbReference type="EMBL" id="FNPZ01000001">
    <property type="protein sequence ID" value="SDY83926.1"/>
    <property type="molecule type" value="Genomic_DNA"/>
</dbReference>
<evidence type="ECO:0000256" key="2">
    <source>
        <dbReference type="RuleBase" id="RU362080"/>
    </source>
</evidence>
<dbReference type="Proteomes" id="UP000198891">
    <property type="component" value="Unassembled WGS sequence"/>
</dbReference>
<dbReference type="PANTHER" id="PTHR33713:SF10">
    <property type="entry name" value="ANTITOXIN YAFN"/>
    <property type="match status" value="1"/>
</dbReference>
<sequence length="98" mass="10826">MAYYLYMSVPPITLSVSEARKNLSAMVDHAHSQHAPVYLERHGRRVAAIVDADDLDALLALAEDMEDIRAAEAARAELRRSPDGAIPWDEVKRDLGLG</sequence>
<evidence type="ECO:0000313" key="3">
    <source>
        <dbReference type="EMBL" id="SDY83926.1"/>
    </source>
</evidence>
<accession>A0A1H3N508</accession>
<dbReference type="PANTHER" id="PTHR33713">
    <property type="entry name" value="ANTITOXIN YAFN-RELATED"/>
    <property type="match status" value="1"/>
</dbReference>
<comment type="function">
    <text evidence="2">Antitoxin component of a type II toxin-antitoxin (TA) system.</text>
</comment>
<dbReference type="AlphaFoldDB" id="A0A1H3N508"/>
<organism evidence="3 4">
    <name type="scientific">Herbiconiux ginsengi</name>
    <dbReference type="NCBI Taxonomy" id="381665"/>
    <lineage>
        <taxon>Bacteria</taxon>
        <taxon>Bacillati</taxon>
        <taxon>Actinomycetota</taxon>
        <taxon>Actinomycetes</taxon>
        <taxon>Micrococcales</taxon>
        <taxon>Microbacteriaceae</taxon>
        <taxon>Herbiconiux</taxon>
    </lineage>
</organism>
<name>A0A1H3N508_9MICO</name>
<dbReference type="InterPro" id="IPR051405">
    <property type="entry name" value="phD/YefM_antitoxin"/>
</dbReference>